<evidence type="ECO:0000256" key="8">
    <source>
        <dbReference type="ARBA" id="ARBA00023065"/>
    </source>
</evidence>
<name>A0A517YMZ5_9BACT</name>
<dbReference type="EMBL" id="CP036274">
    <property type="protein sequence ID" value="QDU31581.1"/>
    <property type="molecule type" value="Genomic_DNA"/>
</dbReference>
<feature type="transmembrane region" description="Helical" evidence="13">
    <location>
        <begin position="517"/>
        <end position="536"/>
    </location>
</feature>
<evidence type="ECO:0000256" key="9">
    <source>
        <dbReference type="ARBA" id="ARBA00023136"/>
    </source>
</evidence>
<dbReference type="PANTHER" id="PTHR42985">
    <property type="entry name" value="SODIUM-COUPLED MONOCARBOXYLATE TRANSPORTER"/>
    <property type="match status" value="1"/>
</dbReference>
<evidence type="ECO:0000256" key="11">
    <source>
        <dbReference type="RuleBase" id="RU362091"/>
    </source>
</evidence>
<keyword evidence="15" id="KW-1185">Reference proteome</keyword>
<feature type="transmembrane region" description="Helical" evidence="13">
    <location>
        <begin position="241"/>
        <end position="260"/>
    </location>
</feature>
<keyword evidence="9 13" id="KW-0472">Membrane</keyword>
<evidence type="ECO:0000256" key="2">
    <source>
        <dbReference type="ARBA" id="ARBA00006434"/>
    </source>
</evidence>
<comment type="subcellular location">
    <subcellularLocation>
        <location evidence="1">Cell membrane</location>
        <topology evidence="1">Multi-pass membrane protein</topology>
    </subcellularLocation>
</comment>
<evidence type="ECO:0000313" key="15">
    <source>
        <dbReference type="Proteomes" id="UP000315017"/>
    </source>
</evidence>
<feature type="transmembrane region" description="Helical" evidence="13">
    <location>
        <begin position="81"/>
        <end position="105"/>
    </location>
</feature>
<feature type="transmembrane region" description="Helical" evidence="13">
    <location>
        <begin position="575"/>
        <end position="592"/>
    </location>
</feature>
<keyword evidence="7" id="KW-0915">Sodium</keyword>
<dbReference type="InterPro" id="IPR001734">
    <property type="entry name" value="Na/solute_symporter"/>
</dbReference>
<evidence type="ECO:0000256" key="4">
    <source>
        <dbReference type="ARBA" id="ARBA00022475"/>
    </source>
</evidence>
<feature type="transmembrane region" description="Helical" evidence="13">
    <location>
        <begin position="612"/>
        <end position="632"/>
    </location>
</feature>
<feature type="transmembrane region" description="Helical" evidence="13">
    <location>
        <begin position="45"/>
        <end position="69"/>
    </location>
</feature>
<evidence type="ECO:0000256" key="5">
    <source>
        <dbReference type="ARBA" id="ARBA00022692"/>
    </source>
</evidence>
<feature type="transmembrane region" description="Helical" evidence="13">
    <location>
        <begin position="13"/>
        <end position="33"/>
    </location>
</feature>
<feature type="transmembrane region" description="Helical" evidence="13">
    <location>
        <begin position="166"/>
        <end position="186"/>
    </location>
</feature>
<evidence type="ECO:0000256" key="1">
    <source>
        <dbReference type="ARBA" id="ARBA00004651"/>
    </source>
</evidence>
<gene>
    <name evidence="14" type="primary">sglT_2</name>
    <name evidence="14" type="ORF">ETAA8_67410</name>
</gene>
<dbReference type="InterPro" id="IPR051163">
    <property type="entry name" value="Sodium:Solute_Symporter_SSF"/>
</dbReference>
<evidence type="ECO:0000256" key="3">
    <source>
        <dbReference type="ARBA" id="ARBA00022448"/>
    </source>
</evidence>
<dbReference type="KEGG" id="aagg:ETAA8_67410"/>
<proteinExistence type="inferred from homology"/>
<feature type="transmembrane region" description="Helical" evidence="13">
    <location>
        <begin position="125"/>
        <end position="146"/>
    </location>
</feature>
<keyword evidence="4" id="KW-1003">Cell membrane</keyword>
<feature type="transmembrane region" description="Helical" evidence="13">
    <location>
        <begin position="542"/>
        <end position="563"/>
    </location>
</feature>
<feature type="compositionally biased region" description="Polar residues" evidence="12">
    <location>
        <begin position="342"/>
        <end position="351"/>
    </location>
</feature>
<keyword evidence="8" id="KW-0406">Ion transport</keyword>
<evidence type="ECO:0000256" key="12">
    <source>
        <dbReference type="SAM" id="MobiDB-lite"/>
    </source>
</evidence>
<feature type="transmembrane region" description="Helical" evidence="13">
    <location>
        <begin position="193"/>
        <end position="211"/>
    </location>
</feature>
<organism evidence="14 15">
    <name type="scientific">Anatilimnocola aggregata</name>
    <dbReference type="NCBI Taxonomy" id="2528021"/>
    <lineage>
        <taxon>Bacteria</taxon>
        <taxon>Pseudomonadati</taxon>
        <taxon>Planctomycetota</taxon>
        <taxon>Planctomycetia</taxon>
        <taxon>Pirellulales</taxon>
        <taxon>Pirellulaceae</taxon>
        <taxon>Anatilimnocola</taxon>
    </lineage>
</organism>
<dbReference type="PROSITE" id="PS50283">
    <property type="entry name" value="NA_SOLUT_SYMP_3"/>
    <property type="match status" value="1"/>
</dbReference>
<dbReference type="Proteomes" id="UP000315017">
    <property type="component" value="Chromosome"/>
</dbReference>
<feature type="region of interest" description="Disordered" evidence="12">
    <location>
        <begin position="332"/>
        <end position="351"/>
    </location>
</feature>
<comment type="similarity">
    <text evidence="2 11">Belongs to the sodium:solute symporter (SSF) (TC 2.A.21) family.</text>
</comment>
<dbReference type="Pfam" id="PF00474">
    <property type="entry name" value="SSF"/>
    <property type="match status" value="2"/>
</dbReference>
<evidence type="ECO:0000256" key="10">
    <source>
        <dbReference type="ARBA" id="ARBA00023201"/>
    </source>
</evidence>
<dbReference type="PANTHER" id="PTHR42985:SF40">
    <property type="entry name" value="LD47995P-RELATED"/>
    <property type="match status" value="1"/>
</dbReference>
<keyword evidence="6 13" id="KW-1133">Transmembrane helix</keyword>
<keyword evidence="5 13" id="KW-0812">Transmembrane</keyword>
<accession>A0A517YMZ5</accession>
<evidence type="ECO:0000256" key="6">
    <source>
        <dbReference type="ARBA" id="ARBA00022989"/>
    </source>
</evidence>
<dbReference type="GO" id="GO:0005886">
    <property type="term" value="C:plasma membrane"/>
    <property type="evidence" value="ECO:0007669"/>
    <property type="project" value="UniProtKB-SubCell"/>
</dbReference>
<evidence type="ECO:0000313" key="14">
    <source>
        <dbReference type="EMBL" id="QDU31581.1"/>
    </source>
</evidence>
<dbReference type="RefSeq" id="WP_145098956.1">
    <property type="nucleotide sequence ID" value="NZ_CP036274.1"/>
</dbReference>
<reference evidence="14 15" key="1">
    <citation type="submission" date="2019-02" db="EMBL/GenBank/DDBJ databases">
        <title>Deep-cultivation of Planctomycetes and their phenomic and genomic characterization uncovers novel biology.</title>
        <authorList>
            <person name="Wiegand S."/>
            <person name="Jogler M."/>
            <person name="Boedeker C."/>
            <person name="Pinto D."/>
            <person name="Vollmers J."/>
            <person name="Rivas-Marin E."/>
            <person name="Kohn T."/>
            <person name="Peeters S.H."/>
            <person name="Heuer A."/>
            <person name="Rast P."/>
            <person name="Oberbeckmann S."/>
            <person name="Bunk B."/>
            <person name="Jeske O."/>
            <person name="Meyerdierks A."/>
            <person name="Storesund J.E."/>
            <person name="Kallscheuer N."/>
            <person name="Luecker S."/>
            <person name="Lage O.M."/>
            <person name="Pohl T."/>
            <person name="Merkel B.J."/>
            <person name="Hornburger P."/>
            <person name="Mueller R.-W."/>
            <person name="Bruemmer F."/>
            <person name="Labrenz M."/>
            <person name="Spormann A.M."/>
            <person name="Op den Camp H."/>
            <person name="Overmann J."/>
            <person name="Amann R."/>
            <person name="Jetten M.S.M."/>
            <person name="Mascher T."/>
            <person name="Medema M.H."/>
            <person name="Devos D.P."/>
            <person name="Kaster A.-K."/>
            <person name="Ovreas L."/>
            <person name="Rohde M."/>
            <person name="Galperin M.Y."/>
            <person name="Jogler C."/>
        </authorList>
    </citation>
    <scope>NUCLEOTIDE SEQUENCE [LARGE SCALE GENOMIC DNA]</scope>
    <source>
        <strain evidence="14 15">ETA_A8</strain>
    </source>
</reference>
<sequence length="678" mass="74775">MPDSILLLANLNWLDYGMLVAYFAAMLGLGFYFSGEQKTTEDYFLGGRAFSWFPLGISLMATLISAMSYTGLPGQSYDHGLLVLIHPLSIWIGLPIIVGVVVPIYRGLKLDSVYEYLEMRFDSRVRLLASGLFVVWRLLWLGGVIYAPSKLLILAAGWNIPDWPLLLLLGFVTTIYTVLGGMKAVIWSDVIQGLMMLGGVVIVILAVWLQVDGGPARVTEVSYSLGRLDFDDFKFSWGDQWSIWAALPHWVLAMLSFYIADQITAQRFLSAKSVIAARNSFLLNTLALSLLLPGLVYIGLCLLTFYHDNPQQLRPEWVANVDGQTRKSITAEATRDPDKLRTSSVSGQQEVDPTVGRPLLNWRSKDDAITPANVHRLVKQGKLLEPNSKEPLTDADELLDPDTGEVLIEKLAMRRAPAASAIGTNDPKLRPEVVLNKRAAEEILPRFISTRLGWGVAGLIVAALLAASMSSIDSGLNSLCSLLIIDMHRRYGVGRRWLANRLQKPVSQLNEEDELKLAQPLTLIVGVAATLFSLIIAQIGDVFAIMVAVVNTFGAPLLAVYLLGMFTRRCTSAAAFWSLAIGTLFTVTLVAFNQFEFLRPLWPLSVRFHDIWTVTFGTVFTLVLGYVLSFVLGQPKSKTELKGLVAGCGTLGVRATDEEMTIISGPEEAVRWKGKPRQ</sequence>
<dbReference type="Gene3D" id="1.20.1730.10">
    <property type="entry name" value="Sodium/glucose cotransporter"/>
    <property type="match status" value="1"/>
</dbReference>
<feature type="transmembrane region" description="Helical" evidence="13">
    <location>
        <begin position="452"/>
        <end position="485"/>
    </location>
</feature>
<dbReference type="AlphaFoldDB" id="A0A517YMZ5"/>
<protein>
    <submittedName>
        <fullName evidence="14">Sodium/glucose cotransporter</fullName>
    </submittedName>
</protein>
<keyword evidence="10" id="KW-0739">Sodium transport</keyword>
<evidence type="ECO:0000256" key="13">
    <source>
        <dbReference type="SAM" id="Phobius"/>
    </source>
</evidence>
<dbReference type="InterPro" id="IPR038377">
    <property type="entry name" value="Na/Glc_symporter_sf"/>
</dbReference>
<dbReference type="OrthoDB" id="9810181at2"/>
<dbReference type="GO" id="GO:0015293">
    <property type="term" value="F:symporter activity"/>
    <property type="evidence" value="ECO:0007669"/>
    <property type="project" value="TreeGrafter"/>
</dbReference>
<keyword evidence="3" id="KW-0813">Transport</keyword>
<evidence type="ECO:0000256" key="7">
    <source>
        <dbReference type="ARBA" id="ARBA00023053"/>
    </source>
</evidence>
<feature type="transmembrane region" description="Helical" evidence="13">
    <location>
        <begin position="281"/>
        <end position="306"/>
    </location>
</feature>
<dbReference type="GO" id="GO:0006814">
    <property type="term" value="P:sodium ion transport"/>
    <property type="evidence" value="ECO:0007669"/>
    <property type="project" value="UniProtKB-KW"/>
</dbReference>